<evidence type="ECO:0000259" key="1">
    <source>
        <dbReference type="Pfam" id="PF18593"/>
    </source>
</evidence>
<organism evidence="2 3">
    <name type="scientific">Promicromonospora umidemergens</name>
    <dbReference type="NCBI Taxonomy" id="629679"/>
    <lineage>
        <taxon>Bacteria</taxon>
        <taxon>Bacillati</taxon>
        <taxon>Actinomycetota</taxon>
        <taxon>Actinomycetes</taxon>
        <taxon>Micrococcales</taxon>
        <taxon>Promicromonosporaceae</taxon>
        <taxon>Promicromonospora</taxon>
    </lineage>
</organism>
<gene>
    <name evidence="2" type="ORF">GCM10023198_42080</name>
</gene>
<name>A0ABP8XV02_9MICO</name>
<protein>
    <recommendedName>
        <fullName evidence="1">CdiI immunity protein domain-containing protein</fullName>
    </recommendedName>
</protein>
<sequence length="94" mass="10379">MEELRYLGSTYFHADYDLEASAPIEVVRKFRASEGEGTISGLRREIVGLLAQMSDDAVLDAAWLTAAGAAYDPRRDGVTTRDWLESILSVLDGR</sequence>
<evidence type="ECO:0000313" key="2">
    <source>
        <dbReference type="EMBL" id="GAA4714450.1"/>
    </source>
</evidence>
<evidence type="ECO:0000313" key="3">
    <source>
        <dbReference type="Proteomes" id="UP001500843"/>
    </source>
</evidence>
<comment type="caution">
    <text evidence="2">The sequence shown here is derived from an EMBL/GenBank/DDBJ whole genome shotgun (WGS) entry which is preliminary data.</text>
</comment>
<dbReference type="EMBL" id="BAABHM010000018">
    <property type="protein sequence ID" value="GAA4714450.1"/>
    <property type="molecule type" value="Genomic_DNA"/>
</dbReference>
<reference evidence="3" key="1">
    <citation type="journal article" date="2019" name="Int. J. Syst. Evol. Microbiol.">
        <title>The Global Catalogue of Microorganisms (GCM) 10K type strain sequencing project: providing services to taxonomists for standard genome sequencing and annotation.</title>
        <authorList>
            <consortium name="The Broad Institute Genomics Platform"/>
            <consortium name="The Broad Institute Genome Sequencing Center for Infectious Disease"/>
            <person name="Wu L."/>
            <person name="Ma J."/>
        </authorList>
    </citation>
    <scope>NUCLEOTIDE SEQUENCE [LARGE SCALE GENOMIC DNA]</scope>
    <source>
        <strain evidence="3">JCM 17975</strain>
    </source>
</reference>
<dbReference type="InterPro" id="IPR041129">
    <property type="entry name" value="CdiI_2"/>
</dbReference>
<feature type="domain" description="CdiI immunity protein" evidence="1">
    <location>
        <begin position="2"/>
        <end position="88"/>
    </location>
</feature>
<proteinExistence type="predicted"/>
<dbReference type="Proteomes" id="UP001500843">
    <property type="component" value="Unassembled WGS sequence"/>
</dbReference>
<dbReference type="Pfam" id="PF18593">
    <property type="entry name" value="CdiI_2"/>
    <property type="match status" value="1"/>
</dbReference>
<accession>A0ABP8XV02</accession>
<keyword evidence="3" id="KW-1185">Reference proteome</keyword>
<dbReference type="RefSeq" id="WP_345375913.1">
    <property type="nucleotide sequence ID" value="NZ_BAABHM010000018.1"/>
</dbReference>